<evidence type="ECO:0000313" key="1">
    <source>
        <dbReference type="EMBL" id="MDR7165422.1"/>
    </source>
</evidence>
<accession>A0AAW8NH33</accession>
<sequence length="127" mass="14232">MNVANFELNKKLYELSGWKDGVEHVYYSNAGEVSAENVWPLSAVFDKPGNVPAYDLGFLLRKLPRKLQNDQYRLDLAPSVASWRAAYDDDDGMVKLSVFADTPEDATAKLAIELFKQGTLTRDGDDE</sequence>
<comment type="caution">
    <text evidence="1">The sequence shown here is derived from an EMBL/GenBank/DDBJ whole genome shotgun (WGS) entry which is preliminary data.</text>
</comment>
<dbReference type="AlphaFoldDB" id="A0AAW8NH33"/>
<dbReference type="GeneID" id="97424027"/>
<protein>
    <submittedName>
        <fullName evidence="1">Uncharacterized protein</fullName>
    </submittedName>
</protein>
<proteinExistence type="predicted"/>
<name>A0AAW8NH33_PSEOX</name>
<evidence type="ECO:0000313" key="2">
    <source>
        <dbReference type="Proteomes" id="UP001262032"/>
    </source>
</evidence>
<reference evidence="1" key="1">
    <citation type="submission" date="2023-07" db="EMBL/GenBank/DDBJ databases">
        <title>Sorghum-associated microbial communities from plants grown in Nebraska, USA.</title>
        <authorList>
            <person name="Schachtman D."/>
        </authorList>
    </citation>
    <scope>NUCLEOTIDE SEQUENCE</scope>
    <source>
        <strain evidence="1">BE261</strain>
    </source>
</reference>
<dbReference type="RefSeq" id="WP_310113843.1">
    <property type="nucleotide sequence ID" value="NZ_JAVDTN010000015.1"/>
</dbReference>
<organism evidence="1 2">
    <name type="scientific">Pseudarthrobacter oxydans</name>
    <name type="common">Arthrobacter oxydans</name>
    <dbReference type="NCBI Taxonomy" id="1671"/>
    <lineage>
        <taxon>Bacteria</taxon>
        <taxon>Bacillati</taxon>
        <taxon>Actinomycetota</taxon>
        <taxon>Actinomycetes</taxon>
        <taxon>Micrococcales</taxon>
        <taxon>Micrococcaceae</taxon>
        <taxon>Pseudarthrobacter</taxon>
    </lineage>
</organism>
<dbReference type="Proteomes" id="UP001262032">
    <property type="component" value="Unassembled WGS sequence"/>
</dbReference>
<dbReference type="EMBL" id="JAVDWN010000015">
    <property type="protein sequence ID" value="MDR7165422.1"/>
    <property type="molecule type" value="Genomic_DNA"/>
</dbReference>
<gene>
    <name evidence="1" type="ORF">J2X12_003471</name>
</gene>